<feature type="transmembrane region" description="Helical" evidence="1">
    <location>
        <begin position="12"/>
        <end position="35"/>
    </location>
</feature>
<dbReference type="Proteomes" id="UP000597762">
    <property type="component" value="Unassembled WGS sequence"/>
</dbReference>
<feature type="transmembrane region" description="Helical" evidence="1">
    <location>
        <begin position="123"/>
        <end position="143"/>
    </location>
</feature>
<keyword evidence="1" id="KW-1133">Transmembrane helix</keyword>
<sequence length="249" mass="28502">MYVCARNHTIYLLFFIIFFRLSIFLISHPCLFPLLSHPLSITLLLSHIFPNLPPPSFFVFLTLPPIDQALFFSKPFLISRLFLFNYSSLSLFLTPPSYISLSLSLLLTDSLLILSLALSYFSIILSLCISYSPIPFLAFFLLSQPYHFSFSYSPIPSLSFFSPIPYTLPLFLTLSSPRSHFFLLSQPLSFFFFLLSHPISLFLIHPYSFSIPLFLTHPFLTIFLFILLSSPGSPSLSSPFPTLYLSEFI</sequence>
<evidence type="ECO:0000313" key="2">
    <source>
        <dbReference type="EMBL" id="CAE1288103.1"/>
    </source>
</evidence>
<dbReference type="EMBL" id="CAHIKZ030002512">
    <property type="protein sequence ID" value="CAE1288103.1"/>
    <property type="molecule type" value="Genomic_DNA"/>
</dbReference>
<evidence type="ECO:0000313" key="3">
    <source>
        <dbReference type="Proteomes" id="UP000597762"/>
    </source>
</evidence>
<accession>A0A812D6D3</accession>
<feature type="transmembrane region" description="Helical" evidence="1">
    <location>
        <begin position="181"/>
        <end position="203"/>
    </location>
</feature>
<keyword evidence="3" id="KW-1185">Reference proteome</keyword>
<evidence type="ECO:0000256" key="1">
    <source>
        <dbReference type="SAM" id="Phobius"/>
    </source>
</evidence>
<dbReference type="AlphaFoldDB" id="A0A812D6D3"/>
<feature type="transmembrane region" description="Helical" evidence="1">
    <location>
        <begin position="155"/>
        <end position="174"/>
    </location>
</feature>
<keyword evidence="1" id="KW-0472">Membrane</keyword>
<feature type="transmembrane region" description="Helical" evidence="1">
    <location>
        <begin position="209"/>
        <end position="228"/>
    </location>
</feature>
<comment type="caution">
    <text evidence="2">The sequence shown here is derived from an EMBL/GenBank/DDBJ whole genome shotgun (WGS) entry which is preliminary data.</text>
</comment>
<feature type="transmembrane region" description="Helical" evidence="1">
    <location>
        <begin position="41"/>
        <end position="63"/>
    </location>
</feature>
<name>A0A812D6D3_ACAPH</name>
<keyword evidence="1" id="KW-0812">Transmembrane</keyword>
<proteinExistence type="predicted"/>
<protein>
    <submittedName>
        <fullName evidence="2">Uncharacterized protein</fullName>
    </submittedName>
</protein>
<organism evidence="2 3">
    <name type="scientific">Acanthosepion pharaonis</name>
    <name type="common">Pharaoh cuttlefish</name>
    <name type="synonym">Sepia pharaonis</name>
    <dbReference type="NCBI Taxonomy" id="158019"/>
    <lineage>
        <taxon>Eukaryota</taxon>
        <taxon>Metazoa</taxon>
        <taxon>Spiralia</taxon>
        <taxon>Lophotrochozoa</taxon>
        <taxon>Mollusca</taxon>
        <taxon>Cephalopoda</taxon>
        <taxon>Coleoidea</taxon>
        <taxon>Decapodiformes</taxon>
        <taxon>Sepiida</taxon>
        <taxon>Sepiina</taxon>
        <taxon>Sepiidae</taxon>
        <taxon>Acanthosepion</taxon>
    </lineage>
</organism>
<reference evidence="2" key="1">
    <citation type="submission" date="2021-01" db="EMBL/GenBank/DDBJ databases">
        <authorList>
            <person name="Li R."/>
            <person name="Bekaert M."/>
        </authorList>
    </citation>
    <scope>NUCLEOTIDE SEQUENCE</scope>
    <source>
        <strain evidence="2">Farmed</strain>
    </source>
</reference>
<gene>
    <name evidence="2" type="ORF">SPHA_46924</name>
</gene>